<feature type="region of interest" description="Disordered" evidence="1">
    <location>
        <begin position="1"/>
        <end position="65"/>
    </location>
</feature>
<comment type="caution">
    <text evidence="3">The sequence shown here is derived from an EMBL/GenBank/DDBJ whole genome shotgun (WGS) entry which is preliminary data.</text>
</comment>
<keyword evidence="2" id="KW-0812">Transmembrane</keyword>
<evidence type="ECO:0000313" key="3">
    <source>
        <dbReference type="EMBL" id="TDO31698.1"/>
    </source>
</evidence>
<dbReference type="EMBL" id="SNWR01000002">
    <property type="protein sequence ID" value="TDO31698.1"/>
    <property type="molecule type" value="Genomic_DNA"/>
</dbReference>
<feature type="transmembrane region" description="Helical" evidence="2">
    <location>
        <begin position="76"/>
        <end position="96"/>
    </location>
</feature>
<evidence type="ECO:0000256" key="2">
    <source>
        <dbReference type="SAM" id="Phobius"/>
    </source>
</evidence>
<keyword evidence="2" id="KW-0472">Membrane</keyword>
<protein>
    <submittedName>
        <fullName evidence="3">Uncharacterized protein</fullName>
    </submittedName>
</protein>
<organism evidence="3 4">
    <name type="scientific">Paractinoplanes brasiliensis</name>
    <dbReference type="NCBI Taxonomy" id="52695"/>
    <lineage>
        <taxon>Bacteria</taxon>
        <taxon>Bacillati</taxon>
        <taxon>Actinomycetota</taxon>
        <taxon>Actinomycetes</taxon>
        <taxon>Micromonosporales</taxon>
        <taxon>Micromonosporaceae</taxon>
        <taxon>Paractinoplanes</taxon>
    </lineage>
</organism>
<accession>A0A4V3C5Y9</accession>
<evidence type="ECO:0000313" key="4">
    <source>
        <dbReference type="Proteomes" id="UP000294901"/>
    </source>
</evidence>
<dbReference type="Proteomes" id="UP000294901">
    <property type="component" value="Unassembled WGS sequence"/>
</dbReference>
<feature type="compositionally biased region" description="Low complexity" evidence="1">
    <location>
        <begin position="108"/>
        <end position="127"/>
    </location>
</feature>
<proteinExistence type="predicted"/>
<reference evidence="3 4" key="1">
    <citation type="submission" date="2019-03" db="EMBL/GenBank/DDBJ databases">
        <title>Sequencing the genomes of 1000 actinobacteria strains.</title>
        <authorList>
            <person name="Klenk H.-P."/>
        </authorList>
    </citation>
    <scope>NUCLEOTIDE SEQUENCE [LARGE SCALE GENOMIC DNA]</scope>
    <source>
        <strain evidence="3 4">DSM 43805</strain>
    </source>
</reference>
<feature type="compositionally biased region" description="Basic and acidic residues" evidence="1">
    <location>
        <begin position="23"/>
        <end position="44"/>
    </location>
</feature>
<dbReference type="AlphaFoldDB" id="A0A4V3C5Y9"/>
<name>A0A4V3C5Y9_9ACTN</name>
<sequence>MKRYPVRVFGGASTGDAVATAEEQPRKAPEQHDQPLHRGDEPETARPTATEEASGGGALPSPEQGFLQRLDQRPGLTALVALSTFAALAIGVLAAVPDWRDMLAGDEPAAAPPATSAAAPTSSAAPRPTGPRVIDLVVRDSELNGDPNDVNTGLTRPAVEFTLLNRAAQRSVTTRVLVTVEESIVVEQCGSQGGALTVSGAYDVELPLRPAPGTVLKVPVSQQQAADEADRFALRFTTAPRQEPTTIHLYRLTFELLADGNATGLPAGTAVVSVPDAPSGADAYFMDEDREKRLNNPDPDSYQYSDEEIACLKGNSTVLKEFLNKDAELSPDMAQAKAEIKA</sequence>
<keyword evidence="2" id="KW-1133">Transmembrane helix</keyword>
<feature type="region of interest" description="Disordered" evidence="1">
    <location>
        <begin position="107"/>
        <end position="130"/>
    </location>
</feature>
<gene>
    <name evidence="3" type="ORF">C8E87_7125</name>
</gene>
<evidence type="ECO:0000256" key="1">
    <source>
        <dbReference type="SAM" id="MobiDB-lite"/>
    </source>
</evidence>
<keyword evidence="4" id="KW-1185">Reference proteome</keyword>